<comment type="similarity">
    <text evidence="2 12 13">Belongs to the RecF family.</text>
</comment>
<keyword evidence="7 12" id="KW-0227">DNA damage</keyword>
<organism evidence="15 16">
    <name type="scientific">Dubosiella newyorkensis</name>
    <dbReference type="NCBI Taxonomy" id="1862672"/>
    <lineage>
        <taxon>Bacteria</taxon>
        <taxon>Bacillati</taxon>
        <taxon>Bacillota</taxon>
        <taxon>Erysipelotrichia</taxon>
        <taxon>Erysipelotrichales</taxon>
        <taxon>Erysipelotrichaceae</taxon>
        <taxon>Dubosiella</taxon>
    </lineage>
</organism>
<evidence type="ECO:0000259" key="14">
    <source>
        <dbReference type="Pfam" id="PF02463"/>
    </source>
</evidence>
<evidence type="ECO:0000256" key="7">
    <source>
        <dbReference type="ARBA" id="ARBA00022763"/>
    </source>
</evidence>
<dbReference type="GO" id="GO:0006260">
    <property type="term" value="P:DNA replication"/>
    <property type="evidence" value="ECO:0007669"/>
    <property type="project" value="UniProtKB-UniRule"/>
</dbReference>
<dbReference type="EMBL" id="MPKA01000044">
    <property type="protein sequence ID" value="OLU47595.1"/>
    <property type="molecule type" value="Genomic_DNA"/>
</dbReference>
<dbReference type="HAMAP" id="MF_00365">
    <property type="entry name" value="RecF"/>
    <property type="match status" value="1"/>
</dbReference>
<evidence type="ECO:0000256" key="2">
    <source>
        <dbReference type="ARBA" id="ARBA00008016"/>
    </source>
</evidence>
<dbReference type="InterPro" id="IPR027417">
    <property type="entry name" value="P-loop_NTPase"/>
</dbReference>
<dbReference type="GO" id="GO:0000731">
    <property type="term" value="P:DNA synthesis involved in DNA repair"/>
    <property type="evidence" value="ECO:0007669"/>
    <property type="project" value="TreeGrafter"/>
</dbReference>
<comment type="caution">
    <text evidence="15">The sequence shown here is derived from an EMBL/GenBank/DDBJ whole genome shotgun (WGS) entry which is preliminary data.</text>
</comment>
<keyword evidence="11 12" id="KW-0742">SOS response</keyword>
<keyword evidence="10 12" id="KW-0234">DNA repair</keyword>
<evidence type="ECO:0000256" key="4">
    <source>
        <dbReference type="ARBA" id="ARBA00022490"/>
    </source>
</evidence>
<feature type="binding site" evidence="12">
    <location>
        <begin position="31"/>
        <end position="38"/>
    </location>
    <ligand>
        <name>ATP</name>
        <dbReference type="ChEBI" id="CHEBI:30616"/>
    </ligand>
</feature>
<evidence type="ECO:0000313" key="16">
    <source>
        <dbReference type="Proteomes" id="UP000186705"/>
    </source>
</evidence>
<dbReference type="AlphaFoldDB" id="A0A1U7NPN3"/>
<dbReference type="PANTHER" id="PTHR32182:SF0">
    <property type="entry name" value="DNA REPLICATION AND REPAIR PROTEIN RECF"/>
    <property type="match status" value="1"/>
</dbReference>
<keyword evidence="16" id="KW-1185">Reference proteome</keyword>
<dbReference type="InterPro" id="IPR018078">
    <property type="entry name" value="DNA-binding_RecF_CS"/>
</dbReference>
<dbReference type="Proteomes" id="UP000186705">
    <property type="component" value="Unassembled WGS sequence"/>
</dbReference>
<evidence type="ECO:0000256" key="9">
    <source>
        <dbReference type="ARBA" id="ARBA00023125"/>
    </source>
</evidence>
<dbReference type="GO" id="GO:0005737">
    <property type="term" value="C:cytoplasm"/>
    <property type="evidence" value="ECO:0007669"/>
    <property type="project" value="UniProtKB-SubCell"/>
</dbReference>
<evidence type="ECO:0000256" key="10">
    <source>
        <dbReference type="ARBA" id="ARBA00023204"/>
    </source>
</evidence>
<dbReference type="STRING" id="1862672.BO225_01755"/>
<sequence length="368" mass="42804">MNIRKLKFYHFRNYDKASFSFEENGIHILRGNNAQGKTNVVEAIYFLSLLRSFRTSKPNLMIKHDEEMMMIEAQIESKERTEDLKVVLSEHKKQLFRFGQPVSTYSSFVGSLNAILFCPDDLMLFAGAPSQRRKFIDTELIKLSKTYTATLSHYQKLLKDRNLALKSTPVDRALIQVYTDQMIEDEKIIIKQRHAFLKDLIEKSQSLYPFFDDGKEVMDAVYKTFVPIDENLEQSLKEAYATSLSKDLFYKTTQLGIHKDDFIFSLNGVPVIESASQGQKRSVLLSLKLGLAHIVYEKDGQYPILLLDDVFSELDEGRKRTLIQMLPEQMQIFITSAEPIQTDWFKRKVFFYTIENGTIKEEVHERNE</sequence>
<keyword evidence="8 12" id="KW-0067">ATP-binding</keyword>
<evidence type="ECO:0000256" key="12">
    <source>
        <dbReference type="HAMAP-Rule" id="MF_00365"/>
    </source>
</evidence>
<dbReference type="RefSeq" id="WP_076340566.1">
    <property type="nucleotide sequence ID" value="NZ_CAJTMI010000001.1"/>
</dbReference>
<evidence type="ECO:0000256" key="13">
    <source>
        <dbReference type="RuleBase" id="RU000578"/>
    </source>
</evidence>
<evidence type="ECO:0000256" key="8">
    <source>
        <dbReference type="ARBA" id="ARBA00022840"/>
    </source>
</evidence>
<dbReference type="Gene3D" id="3.40.50.300">
    <property type="entry name" value="P-loop containing nucleotide triphosphate hydrolases"/>
    <property type="match status" value="1"/>
</dbReference>
<name>A0A1U7NPN3_9FIRM</name>
<evidence type="ECO:0000313" key="15">
    <source>
        <dbReference type="EMBL" id="OLU47595.1"/>
    </source>
</evidence>
<evidence type="ECO:0000256" key="5">
    <source>
        <dbReference type="ARBA" id="ARBA00022705"/>
    </source>
</evidence>
<evidence type="ECO:0000256" key="11">
    <source>
        <dbReference type="ARBA" id="ARBA00023236"/>
    </source>
</evidence>
<keyword evidence="4 12" id="KW-0963">Cytoplasm</keyword>
<feature type="domain" description="RecF/RecN/SMC N-terminal" evidence="14">
    <location>
        <begin position="3"/>
        <end position="347"/>
    </location>
</feature>
<gene>
    <name evidence="12" type="primary">recF</name>
    <name evidence="15" type="ORF">BO225_01755</name>
</gene>
<evidence type="ECO:0000256" key="1">
    <source>
        <dbReference type="ARBA" id="ARBA00004496"/>
    </source>
</evidence>
<dbReference type="GeneID" id="78274670"/>
<evidence type="ECO:0000256" key="3">
    <source>
        <dbReference type="ARBA" id="ARBA00020170"/>
    </source>
</evidence>
<protein>
    <recommendedName>
        <fullName evidence="3 12">DNA replication and repair protein RecF</fullName>
    </recommendedName>
</protein>
<dbReference type="SUPFAM" id="SSF52540">
    <property type="entry name" value="P-loop containing nucleoside triphosphate hydrolases"/>
    <property type="match status" value="1"/>
</dbReference>
<comment type="subcellular location">
    <subcellularLocation>
        <location evidence="1 12 13">Cytoplasm</location>
    </subcellularLocation>
</comment>
<proteinExistence type="inferred from homology"/>
<accession>A0A1U7NPN3</accession>
<dbReference type="InterPro" id="IPR003395">
    <property type="entry name" value="RecF/RecN/SMC_N"/>
</dbReference>
<dbReference type="GO" id="GO:0009432">
    <property type="term" value="P:SOS response"/>
    <property type="evidence" value="ECO:0007669"/>
    <property type="project" value="UniProtKB-UniRule"/>
</dbReference>
<keyword evidence="5 12" id="KW-0235">DNA replication</keyword>
<comment type="function">
    <text evidence="12 13">The RecF protein is involved in DNA metabolism; it is required for DNA replication and normal SOS inducibility. RecF binds preferentially to single-stranded, linear DNA. It also seems to bind ATP.</text>
</comment>
<dbReference type="InterPro" id="IPR001238">
    <property type="entry name" value="DNA-binding_RecF"/>
</dbReference>
<evidence type="ECO:0000256" key="6">
    <source>
        <dbReference type="ARBA" id="ARBA00022741"/>
    </source>
</evidence>
<dbReference type="OrthoDB" id="9803889at2"/>
<dbReference type="PROSITE" id="PS00618">
    <property type="entry name" value="RECF_2"/>
    <property type="match status" value="1"/>
</dbReference>
<dbReference type="GO" id="GO:0003697">
    <property type="term" value="F:single-stranded DNA binding"/>
    <property type="evidence" value="ECO:0007669"/>
    <property type="project" value="UniProtKB-UniRule"/>
</dbReference>
<dbReference type="InterPro" id="IPR042174">
    <property type="entry name" value="RecF_2"/>
</dbReference>
<dbReference type="PANTHER" id="PTHR32182">
    <property type="entry name" value="DNA REPLICATION AND REPAIR PROTEIN RECF"/>
    <property type="match status" value="1"/>
</dbReference>
<reference evidence="15 16" key="1">
    <citation type="submission" date="2016-11" db="EMBL/GenBank/DDBJ databases">
        <title>Description of two novel members of the family Erysipelotrichaceae: Ileibacterium lipovorans gen. nov., sp. nov. and Dubosiella newyorkensis, gen. nov., sp. nov.</title>
        <authorList>
            <person name="Cox L.M."/>
            <person name="Sohn J."/>
            <person name="Tyrrell K.L."/>
            <person name="Citron D.M."/>
            <person name="Lawson P.A."/>
            <person name="Patel N.B."/>
            <person name="Iizumi T."/>
            <person name="Perez-Perez G.I."/>
            <person name="Goldstein E.J."/>
            <person name="Blaser M.J."/>
        </authorList>
    </citation>
    <scope>NUCLEOTIDE SEQUENCE [LARGE SCALE GENOMIC DNA]</scope>
    <source>
        <strain evidence="15 16">NYU-BL-A4</strain>
    </source>
</reference>
<dbReference type="PROSITE" id="PS00617">
    <property type="entry name" value="RECF_1"/>
    <property type="match status" value="1"/>
</dbReference>
<keyword evidence="9 12" id="KW-0238">DNA-binding</keyword>
<dbReference type="Pfam" id="PF02463">
    <property type="entry name" value="SMC_N"/>
    <property type="match status" value="1"/>
</dbReference>
<dbReference type="NCBIfam" id="TIGR00611">
    <property type="entry name" value="recf"/>
    <property type="match status" value="1"/>
</dbReference>
<keyword evidence="6 12" id="KW-0547">Nucleotide-binding</keyword>
<dbReference type="GO" id="GO:0006302">
    <property type="term" value="P:double-strand break repair"/>
    <property type="evidence" value="ECO:0007669"/>
    <property type="project" value="TreeGrafter"/>
</dbReference>
<dbReference type="Gene3D" id="1.20.1050.90">
    <property type="entry name" value="RecF/RecN/SMC, N-terminal domain"/>
    <property type="match status" value="1"/>
</dbReference>
<dbReference type="GO" id="GO:0005524">
    <property type="term" value="F:ATP binding"/>
    <property type="evidence" value="ECO:0007669"/>
    <property type="project" value="UniProtKB-UniRule"/>
</dbReference>